<organism evidence="6 7">
    <name type="scientific">Paenibacillus sedimenti</name>
    <dbReference type="NCBI Taxonomy" id="2770274"/>
    <lineage>
        <taxon>Bacteria</taxon>
        <taxon>Bacillati</taxon>
        <taxon>Bacillota</taxon>
        <taxon>Bacilli</taxon>
        <taxon>Bacillales</taxon>
        <taxon>Paenibacillaceae</taxon>
        <taxon>Paenibacillus</taxon>
    </lineage>
</organism>
<dbReference type="PROSITE" id="PS51257">
    <property type="entry name" value="PROKAR_LIPOPROTEIN"/>
    <property type="match status" value="1"/>
</dbReference>
<comment type="similarity">
    <text evidence="1 3">Belongs to the Cu-Zn superoxide dismutase family.</text>
</comment>
<comment type="function">
    <text evidence="2">Destroys radicals which are normally produced within the cells and which are toxic to biological systems. May play a role in favoring mycobacterial survival in phagocytes.</text>
</comment>
<evidence type="ECO:0000313" key="6">
    <source>
        <dbReference type="EMBL" id="MBD0379247.1"/>
    </source>
</evidence>
<proteinExistence type="inferred from homology"/>
<reference evidence="6" key="1">
    <citation type="submission" date="2020-09" db="EMBL/GenBank/DDBJ databases">
        <title>Draft Genome Sequence of Paenibacillus sp. WST5.</title>
        <authorList>
            <person name="Bao Z."/>
        </authorList>
    </citation>
    <scope>NUCLEOTIDE SEQUENCE</scope>
    <source>
        <strain evidence="6">WST5</strain>
    </source>
</reference>
<dbReference type="CDD" id="cd00305">
    <property type="entry name" value="Cu-Zn_Superoxide_Dismutase"/>
    <property type="match status" value="1"/>
</dbReference>
<dbReference type="InterPro" id="IPR018152">
    <property type="entry name" value="SOD_Cu/Zn_BS"/>
</dbReference>
<dbReference type="Pfam" id="PF00080">
    <property type="entry name" value="Sod_Cu"/>
    <property type="match status" value="1"/>
</dbReference>
<dbReference type="EC" id="1.15.1.1" evidence="3"/>
<feature type="domain" description="Superoxide dismutase copper/zinc binding" evidence="5">
    <location>
        <begin position="60"/>
        <end position="181"/>
    </location>
</feature>
<keyword evidence="7" id="KW-1185">Reference proteome</keyword>
<dbReference type="InterPro" id="IPR001424">
    <property type="entry name" value="SOD_Cu_Zn_dom"/>
</dbReference>
<evidence type="ECO:0000256" key="1">
    <source>
        <dbReference type="ARBA" id="ARBA00010457"/>
    </source>
</evidence>
<name>A0A926KK37_9BACL</name>
<dbReference type="InterPro" id="IPR024134">
    <property type="entry name" value="SOD_Cu/Zn_/chaperone"/>
</dbReference>
<evidence type="ECO:0000313" key="7">
    <source>
        <dbReference type="Proteomes" id="UP000650466"/>
    </source>
</evidence>
<dbReference type="PROSITE" id="PS00332">
    <property type="entry name" value="SOD_CU_ZN_2"/>
    <property type="match status" value="1"/>
</dbReference>
<dbReference type="AlphaFoldDB" id="A0A926KK37"/>
<keyword evidence="3" id="KW-0560">Oxidoreductase</keyword>
<dbReference type="SUPFAM" id="SSF49329">
    <property type="entry name" value="Cu,Zn superoxide dismutase-like"/>
    <property type="match status" value="1"/>
</dbReference>
<keyword evidence="3" id="KW-0186">Copper</keyword>
<comment type="cofactor">
    <cofactor evidence="3">
        <name>Zn(2+)</name>
        <dbReference type="ChEBI" id="CHEBI:29105"/>
    </cofactor>
    <text evidence="3">Binds 1 zinc ion per subunit.</text>
</comment>
<keyword evidence="3" id="KW-0479">Metal-binding</keyword>
<dbReference type="InterPro" id="IPR036423">
    <property type="entry name" value="SOD-like_Cu/Zn_dom_sf"/>
</dbReference>
<keyword evidence="3" id="KW-0862">Zinc</keyword>
<feature type="chain" id="PRO_5038624605" description="Superoxide dismutase [Cu-Zn]" evidence="4">
    <location>
        <begin position="24"/>
        <end position="183"/>
    </location>
</feature>
<gene>
    <name evidence="6" type="ORF">ICC18_03800</name>
</gene>
<feature type="signal peptide" evidence="4">
    <location>
        <begin position="1"/>
        <end position="23"/>
    </location>
</feature>
<evidence type="ECO:0000256" key="3">
    <source>
        <dbReference type="RuleBase" id="RU000393"/>
    </source>
</evidence>
<sequence length="183" mass="19317">MKSIHILMTATMMMLLLSGCQTTQNVATIEAAAPPQEINVPLIGATGQKIGNAKVLAVQEGVRIEVQVSGLKPGLHGLHIHEKAVCEAPAFESAGTHFNPTHMEHGFHNSKGYHAGDLPNLLVDAQGNGNYDVIAKTVVLLPDKPNSLLKTGGTSIVIHEQVDDYKTDPSGNSGKRIACGAVK</sequence>
<dbReference type="Gene3D" id="2.60.40.200">
    <property type="entry name" value="Superoxide dismutase, copper/zinc binding domain"/>
    <property type="match status" value="1"/>
</dbReference>
<dbReference type="GO" id="GO:0005507">
    <property type="term" value="F:copper ion binding"/>
    <property type="evidence" value="ECO:0007669"/>
    <property type="project" value="InterPro"/>
</dbReference>
<comment type="catalytic activity">
    <reaction evidence="3">
        <text>2 superoxide + 2 H(+) = H2O2 + O2</text>
        <dbReference type="Rhea" id="RHEA:20696"/>
        <dbReference type="ChEBI" id="CHEBI:15378"/>
        <dbReference type="ChEBI" id="CHEBI:15379"/>
        <dbReference type="ChEBI" id="CHEBI:16240"/>
        <dbReference type="ChEBI" id="CHEBI:18421"/>
        <dbReference type="EC" id="1.15.1.1"/>
    </reaction>
</comment>
<dbReference type="EMBL" id="JACVVD010000001">
    <property type="protein sequence ID" value="MBD0379247.1"/>
    <property type="molecule type" value="Genomic_DNA"/>
</dbReference>
<accession>A0A926KK37</accession>
<evidence type="ECO:0000259" key="5">
    <source>
        <dbReference type="Pfam" id="PF00080"/>
    </source>
</evidence>
<dbReference type="RefSeq" id="WP_188173019.1">
    <property type="nucleotide sequence ID" value="NZ_JACVVD010000001.1"/>
</dbReference>
<comment type="caution">
    <text evidence="6">The sequence shown here is derived from an EMBL/GenBank/DDBJ whole genome shotgun (WGS) entry which is preliminary data.</text>
</comment>
<keyword evidence="4" id="KW-0732">Signal</keyword>
<evidence type="ECO:0000256" key="2">
    <source>
        <dbReference type="ARBA" id="ARBA00024900"/>
    </source>
</evidence>
<protein>
    <recommendedName>
        <fullName evidence="3">Superoxide dismutase [Cu-Zn]</fullName>
        <ecNumber evidence="3">1.15.1.1</ecNumber>
    </recommendedName>
</protein>
<evidence type="ECO:0000256" key="4">
    <source>
        <dbReference type="SAM" id="SignalP"/>
    </source>
</evidence>
<dbReference type="Proteomes" id="UP000650466">
    <property type="component" value="Unassembled WGS sequence"/>
</dbReference>
<comment type="cofactor">
    <cofactor evidence="3">
        <name>Cu cation</name>
        <dbReference type="ChEBI" id="CHEBI:23378"/>
    </cofactor>
    <text evidence="3">Binds 1 copper ion per subunit.</text>
</comment>
<dbReference type="PANTHER" id="PTHR10003">
    <property type="entry name" value="SUPEROXIDE DISMUTASE CU-ZN -RELATED"/>
    <property type="match status" value="1"/>
</dbReference>
<dbReference type="GO" id="GO:0004784">
    <property type="term" value="F:superoxide dismutase activity"/>
    <property type="evidence" value="ECO:0007669"/>
    <property type="project" value="UniProtKB-EC"/>
</dbReference>